<name>A0A8W8NPQ3_MAGGI</name>
<keyword evidence="3" id="KW-1185">Reference proteome</keyword>
<dbReference type="EnsemblMetazoa" id="G8571.1">
    <property type="protein sequence ID" value="G8571.1:cds"/>
    <property type="gene ID" value="G8571"/>
</dbReference>
<reference evidence="2" key="1">
    <citation type="submission" date="2022-08" db="UniProtKB">
        <authorList>
            <consortium name="EnsemblMetazoa"/>
        </authorList>
    </citation>
    <scope>IDENTIFICATION</scope>
    <source>
        <strain evidence="2">05x7-T-G4-1.051#20</strain>
    </source>
</reference>
<dbReference type="AlphaFoldDB" id="A0A8W8NPQ3"/>
<evidence type="ECO:0000256" key="1">
    <source>
        <dbReference type="SAM" id="MobiDB-lite"/>
    </source>
</evidence>
<evidence type="ECO:0000313" key="3">
    <source>
        <dbReference type="Proteomes" id="UP000005408"/>
    </source>
</evidence>
<proteinExistence type="predicted"/>
<feature type="region of interest" description="Disordered" evidence="1">
    <location>
        <begin position="60"/>
        <end position="83"/>
    </location>
</feature>
<protein>
    <submittedName>
        <fullName evidence="2">Uncharacterized protein</fullName>
    </submittedName>
</protein>
<organism evidence="2 3">
    <name type="scientific">Magallana gigas</name>
    <name type="common">Pacific oyster</name>
    <name type="synonym">Crassostrea gigas</name>
    <dbReference type="NCBI Taxonomy" id="29159"/>
    <lineage>
        <taxon>Eukaryota</taxon>
        <taxon>Metazoa</taxon>
        <taxon>Spiralia</taxon>
        <taxon>Lophotrochozoa</taxon>
        <taxon>Mollusca</taxon>
        <taxon>Bivalvia</taxon>
        <taxon>Autobranchia</taxon>
        <taxon>Pteriomorphia</taxon>
        <taxon>Ostreida</taxon>
        <taxon>Ostreoidea</taxon>
        <taxon>Ostreidae</taxon>
        <taxon>Magallana</taxon>
    </lineage>
</organism>
<sequence length="126" mass="14304">MPALTTDSAKNTMNAELAGMKSHKGCTAHKFNLAKHKGLQVFQMEKLLPRTKRVVTYFHKSSNDEAPSNSPFPSLDHPGQTRTVINDNTNAEVLDQKPDVVVKSESQAKKRMCFRWLVWRGFRYKG</sequence>
<accession>A0A8W8NPQ3</accession>
<evidence type="ECO:0000313" key="2">
    <source>
        <dbReference type="EnsemblMetazoa" id="G8571.1:cds"/>
    </source>
</evidence>
<dbReference type="Proteomes" id="UP000005408">
    <property type="component" value="Unassembled WGS sequence"/>
</dbReference>